<accession>A0ACC0AII6</accession>
<protein>
    <submittedName>
        <fullName evidence="1">Uncharacterized protein</fullName>
    </submittedName>
</protein>
<evidence type="ECO:0000313" key="1">
    <source>
        <dbReference type="EMBL" id="KAI5660703.1"/>
    </source>
</evidence>
<keyword evidence="2" id="KW-1185">Reference proteome</keyword>
<evidence type="ECO:0000313" key="2">
    <source>
        <dbReference type="Proteomes" id="UP001060085"/>
    </source>
</evidence>
<dbReference type="EMBL" id="CM044705">
    <property type="protein sequence ID" value="KAI5660703.1"/>
    <property type="molecule type" value="Genomic_DNA"/>
</dbReference>
<sequence length="529" mass="59246">MQQKTSILQLAFLVLISISLAASSSAQPVNKFVQCLTQNLGNSTAISQVIFVPNNPSYPLVLNSRTQNLRFQTPETPHPQVIITPNHESQIQVAIRCAKKNGLQMRIRSGGHDFDGASSVSQDPFFLLDMTNFRSISVDVKSRTAWIGVGAVLGEVYYTVYQANNSLYFPGGSAPTVGVGGLVSGGGYGPFSRKYGLAADQVIDARVIDANARILDRKSMGEDFFWAIRGGNGASFGVVLSYKVNLVEISPNFTAFNVSRTLEQNAIQLLHKWQFVAPRMPRDLSISAQFATGSARFMAFFQGNVTTLLSLMEQYFPELGVTKEDCQEIRWVDNYAYQYGLSLELTPEFVLGRVNPFLELAPYFKGRSDFVQEPIPEIGIREIWNLFSQRNPGESSMEWTPFGGKMDEIPVSNIPFPHRAGTSFLVVNIASWSSRNATLAQRSINWSRELYRIIGKYIPNTPSNPRGAYVNYRDFDLGTNNRKGYTSVKQARVWGAHYFKSNFDRLVKVKTMVDPQNFFNFEQSIPPYR</sequence>
<name>A0ACC0AII6_CATRO</name>
<proteinExistence type="predicted"/>
<reference evidence="2" key="1">
    <citation type="journal article" date="2023" name="Nat. Plants">
        <title>Single-cell RNA sequencing provides a high-resolution roadmap for understanding the multicellular compartmentation of specialized metabolism.</title>
        <authorList>
            <person name="Sun S."/>
            <person name="Shen X."/>
            <person name="Li Y."/>
            <person name="Li Y."/>
            <person name="Wang S."/>
            <person name="Li R."/>
            <person name="Zhang H."/>
            <person name="Shen G."/>
            <person name="Guo B."/>
            <person name="Wei J."/>
            <person name="Xu J."/>
            <person name="St-Pierre B."/>
            <person name="Chen S."/>
            <person name="Sun C."/>
        </authorList>
    </citation>
    <scope>NUCLEOTIDE SEQUENCE [LARGE SCALE GENOMIC DNA]</scope>
</reference>
<organism evidence="1 2">
    <name type="scientific">Catharanthus roseus</name>
    <name type="common">Madagascar periwinkle</name>
    <name type="synonym">Vinca rosea</name>
    <dbReference type="NCBI Taxonomy" id="4058"/>
    <lineage>
        <taxon>Eukaryota</taxon>
        <taxon>Viridiplantae</taxon>
        <taxon>Streptophyta</taxon>
        <taxon>Embryophyta</taxon>
        <taxon>Tracheophyta</taxon>
        <taxon>Spermatophyta</taxon>
        <taxon>Magnoliopsida</taxon>
        <taxon>eudicotyledons</taxon>
        <taxon>Gunneridae</taxon>
        <taxon>Pentapetalae</taxon>
        <taxon>asterids</taxon>
        <taxon>lamiids</taxon>
        <taxon>Gentianales</taxon>
        <taxon>Apocynaceae</taxon>
        <taxon>Rauvolfioideae</taxon>
        <taxon>Vinceae</taxon>
        <taxon>Catharanthinae</taxon>
        <taxon>Catharanthus</taxon>
    </lineage>
</organism>
<gene>
    <name evidence="1" type="ORF">M9H77_20026</name>
</gene>
<dbReference type="Proteomes" id="UP001060085">
    <property type="component" value="Linkage Group LG05"/>
</dbReference>
<comment type="caution">
    <text evidence="1">The sequence shown here is derived from an EMBL/GenBank/DDBJ whole genome shotgun (WGS) entry which is preliminary data.</text>
</comment>